<reference evidence="8" key="1">
    <citation type="submission" date="2016-10" db="EMBL/GenBank/DDBJ databases">
        <authorList>
            <person name="de Groot N.N."/>
        </authorList>
    </citation>
    <scope>NUCLEOTIDE SEQUENCE</scope>
</reference>
<keyword evidence="4" id="KW-0963">Cytoplasm</keyword>
<dbReference type="GO" id="GO:0032259">
    <property type="term" value="P:methylation"/>
    <property type="evidence" value="ECO:0007669"/>
    <property type="project" value="UniProtKB-KW"/>
</dbReference>
<dbReference type="CDD" id="cd02440">
    <property type="entry name" value="AdoMet_MTases"/>
    <property type="match status" value="1"/>
</dbReference>
<organism evidence="8">
    <name type="scientific">hydrothermal vent metagenome</name>
    <dbReference type="NCBI Taxonomy" id="652676"/>
    <lineage>
        <taxon>unclassified sequences</taxon>
        <taxon>metagenomes</taxon>
        <taxon>ecological metagenomes</taxon>
    </lineage>
</organism>
<dbReference type="HAMAP" id="MF_00090">
    <property type="entry name" value="PIMT"/>
    <property type="match status" value="1"/>
</dbReference>
<comment type="subcellular location">
    <subcellularLocation>
        <location evidence="1">Cytoplasm</location>
    </subcellularLocation>
</comment>
<comment type="similarity">
    <text evidence="2">Belongs to the methyltransferase superfamily. L-isoaspartyl/D-aspartyl protein methyltransferase family.</text>
</comment>
<proteinExistence type="inferred from homology"/>
<dbReference type="NCBIfam" id="NF001453">
    <property type="entry name" value="PRK00312.1"/>
    <property type="match status" value="1"/>
</dbReference>
<protein>
    <recommendedName>
        <fullName evidence="3">protein-L-isoaspartate(D-aspartate) O-methyltransferase</fullName>
        <ecNumber evidence="3">2.1.1.77</ecNumber>
    </recommendedName>
</protein>
<dbReference type="EMBL" id="FPHQ01000218">
    <property type="protein sequence ID" value="SFV77814.1"/>
    <property type="molecule type" value="Genomic_DNA"/>
</dbReference>
<sequence length="208" mass="22984">MKKATLFNKLQKNKLIKDDKVLQAFQAIPREMFVLEDSIEQAYYDGPLSIGYRQTISQPTTVLTMVDALELKKTDKVLEIGAGSGYEAAILSQLSDQVYSVEIVPELVSFAKTNLTKAKVKNVEVIQWDGGLGYDKQAPYDKIIVSAACDKIPEALIDQLVEGGILVAPVGVAYTQKMIKGVKHNEELEETYMGDYIFVPLTGEFGKA</sequence>
<dbReference type="Pfam" id="PF01135">
    <property type="entry name" value="PCMT"/>
    <property type="match status" value="1"/>
</dbReference>
<keyword evidence="7" id="KW-0949">S-adenosyl-L-methionine</keyword>
<dbReference type="NCBIfam" id="TIGR00080">
    <property type="entry name" value="pimt"/>
    <property type="match status" value="1"/>
</dbReference>
<keyword evidence="6 8" id="KW-0808">Transferase</keyword>
<evidence type="ECO:0000256" key="2">
    <source>
        <dbReference type="ARBA" id="ARBA00005369"/>
    </source>
</evidence>
<evidence type="ECO:0000256" key="3">
    <source>
        <dbReference type="ARBA" id="ARBA00011890"/>
    </source>
</evidence>
<evidence type="ECO:0000256" key="5">
    <source>
        <dbReference type="ARBA" id="ARBA00022603"/>
    </source>
</evidence>
<dbReference type="SUPFAM" id="SSF53335">
    <property type="entry name" value="S-adenosyl-L-methionine-dependent methyltransferases"/>
    <property type="match status" value="1"/>
</dbReference>
<evidence type="ECO:0000256" key="4">
    <source>
        <dbReference type="ARBA" id="ARBA00022490"/>
    </source>
</evidence>
<dbReference type="EC" id="2.1.1.77" evidence="3"/>
<evidence type="ECO:0000256" key="1">
    <source>
        <dbReference type="ARBA" id="ARBA00004496"/>
    </source>
</evidence>
<evidence type="ECO:0000313" key="8">
    <source>
        <dbReference type="EMBL" id="SFV77814.1"/>
    </source>
</evidence>
<dbReference type="InterPro" id="IPR000682">
    <property type="entry name" value="PCMT"/>
</dbReference>
<keyword evidence="5 8" id="KW-0489">Methyltransferase</keyword>
<name>A0A1W1DB66_9ZZZZ</name>
<dbReference type="AlphaFoldDB" id="A0A1W1DB66"/>
<evidence type="ECO:0000256" key="6">
    <source>
        <dbReference type="ARBA" id="ARBA00022679"/>
    </source>
</evidence>
<dbReference type="GO" id="GO:0004719">
    <property type="term" value="F:protein-L-isoaspartate (D-aspartate) O-methyltransferase activity"/>
    <property type="evidence" value="ECO:0007669"/>
    <property type="project" value="UniProtKB-EC"/>
</dbReference>
<dbReference type="PANTHER" id="PTHR11579:SF0">
    <property type="entry name" value="PROTEIN-L-ISOASPARTATE(D-ASPARTATE) O-METHYLTRANSFERASE"/>
    <property type="match status" value="1"/>
</dbReference>
<dbReference type="PANTHER" id="PTHR11579">
    <property type="entry name" value="PROTEIN-L-ISOASPARTATE O-METHYLTRANSFERASE"/>
    <property type="match status" value="1"/>
</dbReference>
<accession>A0A1W1DB66</accession>
<dbReference type="Gene3D" id="3.40.50.150">
    <property type="entry name" value="Vaccinia Virus protein VP39"/>
    <property type="match status" value="1"/>
</dbReference>
<dbReference type="GO" id="GO:0005737">
    <property type="term" value="C:cytoplasm"/>
    <property type="evidence" value="ECO:0007669"/>
    <property type="project" value="UniProtKB-SubCell"/>
</dbReference>
<gene>
    <name evidence="8" type="ORF">MNB_SUP05-10-553</name>
</gene>
<evidence type="ECO:0000256" key="7">
    <source>
        <dbReference type="ARBA" id="ARBA00022691"/>
    </source>
</evidence>
<dbReference type="InterPro" id="IPR029063">
    <property type="entry name" value="SAM-dependent_MTases_sf"/>
</dbReference>
<dbReference type="FunFam" id="3.40.50.150:FF:000010">
    <property type="entry name" value="Protein-L-isoaspartate O-methyltransferase"/>
    <property type="match status" value="1"/>
</dbReference>